<dbReference type="Gene3D" id="1.20.5.340">
    <property type="match status" value="1"/>
</dbReference>
<name>A0A454CAJ4_METHO</name>
<accession>A0A454CAJ4</accession>
<evidence type="ECO:0000313" key="2">
    <source>
        <dbReference type="EMBL" id="AYN65643.1"/>
    </source>
</evidence>
<dbReference type="EMBL" id="CP033021">
    <property type="protein sequence ID" value="AYN65643.1"/>
    <property type="molecule type" value="Genomic_DNA"/>
</dbReference>
<dbReference type="AlphaFoldDB" id="A0A454CAJ4"/>
<gene>
    <name evidence="2" type="ORF">KN71_003035</name>
</gene>
<feature type="compositionally biased region" description="Basic and acidic residues" evidence="1">
    <location>
        <begin position="704"/>
        <end position="715"/>
    </location>
</feature>
<sequence length="728" mass="82815">MNEEINKLEININEFKQNFWYAKAFEIPYHVKRINPEISEDQFFKILSKDVYLLCDLFIDQKMSQILKLELTREQIIEIIGLTRFQNFKNAIYTEIKYRLASGQIPEFEQKQKITTNLFSVLTPGREFSHFKTLLSGEAIALLTNPGWEKIKLNDDDFPKILDYLQKFVNTSQNTLKSVDKKTNDLSEIFSIFQMATSKTLSEYKNFAKNWVNSFDYKLLGNNAVTINSSAENPSLKIGNSSNKSIEFRDEELIIKSGNFSPHIIRYSDIVTDKYFSKKFGELETEQLNSSNLINKISNRVDDNKKLIDYNSSRTSSLSLEIEAAKNRAQQLEAALTVNSTADAETLRKFNELNSAYLAKVSQIQNTITDDQRKLDDLSSNHSAFVEEFETVRDTYGDQLNDIRKFVNYSNGKLQGSNGELKLNGRSPWLKFEDNGNALEIGQENIKYTNGGKTSKLEFSELMKYGDIISKNENSTDSLLKDNAALKLIIKNLVNNWFVNTTEAHFNNDYSLPFKTEFYSIINRFGKNKIELTVNGGLSHDAEADKDNPAVKMTYENATNGLNYYAEISSQGIHFVKTGSKKVLDKDFRADDFEEIKFLEFSELLDAVKYAKENKNLTFINNVKSDIANLQEKQKSNGQQASWNKEDINNLKLKIFELQNSLNSMDAKISELKSQINELKNNSSSGGSGGGDDEDSGGGGYKPNPERPPRPDYPHHPGWGHPPGGTLH</sequence>
<reference evidence="2 3" key="2">
    <citation type="submission" date="2018-10" db="EMBL/GenBank/DDBJ databases">
        <title>Detection and isolation of Mycoplasma hominis as a predominant microorganism from pelvic cavity of patient with salpingitis and tubo-ovarian abscess.</title>
        <authorList>
            <person name="Guschin A.E."/>
            <person name="Khayrullina G.A."/>
            <person name="Rakovskaya I.V."/>
            <person name="Shelenkov A.A."/>
            <person name="Shagin D.A."/>
        </authorList>
    </citation>
    <scope>NUCLEOTIDE SEQUENCE [LARGE SCALE GENOMIC DNA]</scope>
    <source>
        <strain evidence="3">TOA</strain>
    </source>
</reference>
<organism evidence="2 3">
    <name type="scientific">Metamycoplasma hominis</name>
    <name type="common">Mycoplasma hominis</name>
    <dbReference type="NCBI Taxonomy" id="2098"/>
    <lineage>
        <taxon>Bacteria</taxon>
        <taxon>Bacillati</taxon>
        <taxon>Mycoplasmatota</taxon>
        <taxon>Mycoplasmoidales</taxon>
        <taxon>Metamycoplasmataceae</taxon>
        <taxon>Metamycoplasma</taxon>
    </lineage>
</organism>
<feature type="region of interest" description="Disordered" evidence="1">
    <location>
        <begin position="679"/>
        <end position="728"/>
    </location>
</feature>
<dbReference type="Proteomes" id="UP000029712">
    <property type="component" value="Chromosome"/>
</dbReference>
<evidence type="ECO:0000313" key="3">
    <source>
        <dbReference type="Proteomes" id="UP000029712"/>
    </source>
</evidence>
<reference evidence="2 3" key="1">
    <citation type="submission" date="2014-08" db="EMBL/GenBank/DDBJ databases">
        <authorList>
            <person name="Kuleshov K."/>
            <person name="Dedkov V."/>
            <person name="Markelov M."/>
            <person name="Pimkina E."/>
        </authorList>
    </citation>
    <scope>NUCLEOTIDE SEQUENCE [LARGE SCALE GENOMIC DNA]</scope>
    <source>
        <strain evidence="3">TOA</strain>
    </source>
</reference>
<protein>
    <submittedName>
        <fullName evidence="2">Uncharacterized protein</fullName>
    </submittedName>
</protein>
<proteinExistence type="predicted"/>
<evidence type="ECO:0000256" key="1">
    <source>
        <dbReference type="SAM" id="MobiDB-lite"/>
    </source>
</evidence>
<dbReference type="OrthoDB" id="401458at2"/>
<dbReference type="RefSeq" id="WP_052039041.1">
    <property type="nucleotide sequence ID" value="NZ_CP032849.1"/>
</dbReference>